<dbReference type="Pfam" id="PF07261">
    <property type="entry name" value="DnaB_2"/>
    <property type="match status" value="1"/>
</dbReference>
<dbReference type="NCBIfam" id="TIGR01446">
    <property type="entry name" value="DnaD_dom"/>
    <property type="match status" value="1"/>
</dbReference>
<organism evidence="4 5">
    <name type="scientific">Exiguobacterium antarcticum</name>
    <dbReference type="NCBI Taxonomy" id="132920"/>
    <lineage>
        <taxon>Bacteria</taxon>
        <taxon>Bacillati</taxon>
        <taxon>Bacillota</taxon>
        <taxon>Bacilli</taxon>
        <taxon>Bacillales</taxon>
        <taxon>Bacillales Family XII. Incertae Sedis</taxon>
        <taxon>Exiguobacterium</taxon>
    </lineage>
</organism>
<dbReference type="InterPro" id="IPR006343">
    <property type="entry name" value="DnaB/C_C"/>
</dbReference>
<reference evidence="4 5" key="1">
    <citation type="submission" date="2023-04" db="EMBL/GenBank/DDBJ databases">
        <title>Antarctic isolates genomes.</title>
        <authorList>
            <person name="Dimov S.G."/>
        </authorList>
    </citation>
    <scope>NUCLEOTIDE SEQUENCE [LARGE SCALE GENOMIC DNA]</scope>
    <source>
        <strain evidence="4 5">AL19</strain>
    </source>
</reference>
<evidence type="ECO:0000256" key="1">
    <source>
        <dbReference type="ARBA" id="ARBA00093462"/>
    </source>
</evidence>
<proteinExistence type="inferred from homology"/>
<feature type="compositionally biased region" description="Basic and acidic residues" evidence="2">
    <location>
        <begin position="281"/>
        <end position="291"/>
    </location>
</feature>
<evidence type="ECO:0000313" key="4">
    <source>
        <dbReference type="EMBL" id="MDI3234205.1"/>
    </source>
</evidence>
<comment type="caution">
    <text evidence="4">The sequence shown here is derived from an EMBL/GenBank/DDBJ whole genome shotgun (WGS) entry which is preliminary data.</text>
</comment>
<comment type="similarity">
    <text evidence="1">Belongs to the DnaB/DnaD family.</text>
</comment>
<evidence type="ECO:0000313" key="5">
    <source>
        <dbReference type="Proteomes" id="UP001243286"/>
    </source>
</evidence>
<dbReference type="InterPro" id="IPR053162">
    <property type="entry name" value="DnaD"/>
</dbReference>
<feature type="region of interest" description="Disordered" evidence="2">
    <location>
        <begin position="254"/>
        <end position="291"/>
    </location>
</feature>
<dbReference type="RefSeq" id="WP_282354784.1">
    <property type="nucleotide sequence ID" value="NZ_JASBQV010000004.1"/>
</dbReference>
<dbReference type="EMBL" id="JASBQV010000004">
    <property type="protein sequence ID" value="MDI3234205.1"/>
    <property type="molecule type" value="Genomic_DNA"/>
</dbReference>
<dbReference type="PANTHER" id="PTHR37293:SF9">
    <property type="entry name" value="PHI ETA ORF 22-LIKE PROTEIN"/>
    <property type="match status" value="1"/>
</dbReference>
<name>A0ABT6R032_9BACL</name>
<dbReference type="Proteomes" id="UP001243286">
    <property type="component" value="Unassembled WGS sequence"/>
</dbReference>
<accession>A0ABT6R032</accession>
<evidence type="ECO:0000259" key="3">
    <source>
        <dbReference type="Pfam" id="PF07261"/>
    </source>
</evidence>
<dbReference type="SUPFAM" id="SSF158499">
    <property type="entry name" value="DnaD domain-like"/>
    <property type="match status" value="1"/>
</dbReference>
<dbReference type="PANTHER" id="PTHR37293">
    <property type="entry name" value="PHAGE REPLICATION PROTEIN-RELATED"/>
    <property type="match status" value="1"/>
</dbReference>
<feature type="compositionally biased region" description="Basic and acidic residues" evidence="2">
    <location>
        <begin position="101"/>
        <end position="114"/>
    </location>
</feature>
<evidence type="ECO:0000256" key="2">
    <source>
        <dbReference type="SAM" id="MobiDB-lite"/>
    </source>
</evidence>
<sequence length="319" mass="36024">MSIIRIKKEDNYIVLDKTLLKDKELSWKAKGLHSYLMGLPDDWKVQEADLVNRSSDGRASTRSAIKELTDAGYIKRVAVREKGKFKAWEFVVHERPVFDVESKGEQKEEQKPVDTPEQQQPDVPESENLNVVPPECDFPIVEKPIVENRTLLSNKGTKEPKELKKEVVVDAGAKQDATTELIEFYKQNIEPLAPPFTIEKILDDIESHGVELVRFAIETAILSNVRKYAYISGILTTWAQAGIKTVEQARHQANEFRERQRTRGGKRTGGSSGMKTPAWVAKEKEDQQAFEEKRKAETAAAVPDAAELDAILNELKALE</sequence>
<feature type="region of interest" description="Disordered" evidence="2">
    <location>
        <begin position="101"/>
        <end position="131"/>
    </location>
</feature>
<gene>
    <name evidence="4" type="ORF">QK289_04225</name>
</gene>
<protein>
    <submittedName>
        <fullName evidence="4">DnaD domain protein</fullName>
    </submittedName>
</protein>
<keyword evidence="5" id="KW-1185">Reference proteome</keyword>
<dbReference type="Gene3D" id="1.10.10.630">
    <property type="entry name" value="DnaD domain-like"/>
    <property type="match status" value="1"/>
</dbReference>
<feature type="domain" description="DnaB/C C-terminal" evidence="3">
    <location>
        <begin position="182"/>
        <end position="251"/>
    </location>
</feature>
<dbReference type="InterPro" id="IPR034829">
    <property type="entry name" value="DnaD-like_sf"/>
</dbReference>